<feature type="compositionally biased region" description="Low complexity" evidence="1">
    <location>
        <begin position="11"/>
        <end position="20"/>
    </location>
</feature>
<evidence type="ECO:0000313" key="3">
    <source>
        <dbReference type="Proteomes" id="UP001430172"/>
    </source>
</evidence>
<accession>A0ABS2CQQ8</accession>
<dbReference type="Proteomes" id="UP001430172">
    <property type="component" value="Unassembled WGS sequence"/>
</dbReference>
<dbReference type="RefSeq" id="WP_204132623.1">
    <property type="nucleotide sequence ID" value="NZ_JAFDVD010000021.1"/>
</dbReference>
<keyword evidence="3" id="KW-1185">Reference proteome</keyword>
<proteinExistence type="predicted"/>
<comment type="caution">
    <text evidence="2">The sequence shown here is derived from an EMBL/GenBank/DDBJ whole genome shotgun (WGS) entry which is preliminary data.</text>
</comment>
<name>A0ABS2CQQ8_9MICO</name>
<sequence length="124" mass="13169">MNESTDSQRPAADTGAAATTTRDAALEHLAITLALLGDAASRATHTSHDVRLHIVACQAEHLAGEVRTHTEPATPQQPWPVDAGYATTTAAARRALDVPEVRHLPVPLRASLQWLLLLAEAAQT</sequence>
<protein>
    <submittedName>
        <fullName evidence="2">Uncharacterized protein</fullName>
    </submittedName>
</protein>
<feature type="region of interest" description="Disordered" evidence="1">
    <location>
        <begin position="1"/>
        <end position="20"/>
    </location>
</feature>
<reference evidence="2" key="1">
    <citation type="submission" date="2021-02" db="EMBL/GenBank/DDBJ databases">
        <title>Phycicoccus sp. MQZ13P-5T, whole genome shotgun sequence.</title>
        <authorList>
            <person name="Tuo L."/>
        </authorList>
    </citation>
    <scope>NUCLEOTIDE SEQUENCE</scope>
    <source>
        <strain evidence="2">MQZ13P-5</strain>
    </source>
</reference>
<dbReference type="EMBL" id="JAFDVD010000021">
    <property type="protein sequence ID" value="MBM6402158.1"/>
    <property type="molecule type" value="Genomic_DNA"/>
</dbReference>
<organism evidence="2 3">
    <name type="scientific">Phycicoccus sonneratiae</name>
    <dbReference type="NCBI Taxonomy" id="2807628"/>
    <lineage>
        <taxon>Bacteria</taxon>
        <taxon>Bacillati</taxon>
        <taxon>Actinomycetota</taxon>
        <taxon>Actinomycetes</taxon>
        <taxon>Micrococcales</taxon>
        <taxon>Intrasporangiaceae</taxon>
        <taxon>Phycicoccus</taxon>
    </lineage>
</organism>
<evidence type="ECO:0000313" key="2">
    <source>
        <dbReference type="EMBL" id="MBM6402158.1"/>
    </source>
</evidence>
<evidence type="ECO:0000256" key="1">
    <source>
        <dbReference type="SAM" id="MobiDB-lite"/>
    </source>
</evidence>
<gene>
    <name evidence="2" type="ORF">JQN70_17315</name>
</gene>